<dbReference type="EMBL" id="LJKE01000051">
    <property type="protein sequence ID" value="KZD64293.1"/>
    <property type="molecule type" value="Genomic_DNA"/>
</dbReference>
<dbReference type="PATRIC" id="fig|1396.535.peg.348"/>
<protein>
    <recommendedName>
        <fullName evidence="1">Immunity protein Imm33 domain-containing protein</fullName>
    </recommendedName>
</protein>
<dbReference type="Proteomes" id="UP000076482">
    <property type="component" value="Unassembled WGS sequence"/>
</dbReference>
<gene>
    <name evidence="2" type="ORF">B4088_3062</name>
</gene>
<proteinExistence type="predicted"/>
<dbReference type="AlphaFoldDB" id="A0A164NJS2"/>
<dbReference type="InterPro" id="IPR018689">
    <property type="entry name" value="Imm33_dom"/>
</dbReference>
<organism evidence="2 3">
    <name type="scientific">Bacillus cereus</name>
    <dbReference type="NCBI Taxonomy" id="1396"/>
    <lineage>
        <taxon>Bacteria</taxon>
        <taxon>Bacillati</taxon>
        <taxon>Bacillota</taxon>
        <taxon>Bacilli</taxon>
        <taxon>Bacillales</taxon>
        <taxon>Bacillaceae</taxon>
        <taxon>Bacillus</taxon>
        <taxon>Bacillus cereus group</taxon>
    </lineage>
</organism>
<name>A0A164NJS2_BACCE</name>
<sequence>MTNRNDAYGGFIVSRNVLNGVPIRYSFREESSISQLNGWNIFSEVDDDDEYVNNPKNFCIINAESMSSIAPQMLEIFEAPYGTDLFWVYEDNVHVGFYDLVKDCMTDINKILNVIY</sequence>
<evidence type="ECO:0000313" key="2">
    <source>
        <dbReference type="EMBL" id="KZD64293.1"/>
    </source>
</evidence>
<feature type="domain" description="Immunity protein Imm33" evidence="1">
    <location>
        <begin position="12"/>
        <end position="86"/>
    </location>
</feature>
<dbReference type="Pfam" id="PF09951">
    <property type="entry name" value="Imm33"/>
    <property type="match status" value="1"/>
</dbReference>
<dbReference type="RefSeq" id="WP_063261436.1">
    <property type="nucleotide sequence ID" value="NZ_LJKE01000051.1"/>
</dbReference>
<evidence type="ECO:0000313" key="3">
    <source>
        <dbReference type="Proteomes" id="UP000076482"/>
    </source>
</evidence>
<reference evidence="2 3" key="1">
    <citation type="submission" date="2015-09" db="EMBL/GenBank/DDBJ databases">
        <title>Bacillus cereus food isolates.</title>
        <authorList>
            <person name="Boekhorst J."/>
        </authorList>
    </citation>
    <scope>NUCLEOTIDE SEQUENCE [LARGE SCALE GENOMIC DNA]</scope>
    <source>
        <strain evidence="2 3">B4088</strain>
    </source>
</reference>
<comment type="caution">
    <text evidence="2">The sequence shown here is derived from an EMBL/GenBank/DDBJ whole genome shotgun (WGS) entry which is preliminary data.</text>
</comment>
<evidence type="ECO:0000259" key="1">
    <source>
        <dbReference type="Pfam" id="PF09951"/>
    </source>
</evidence>
<accession>A0A164NJS2</accession>